<dbReference type="EMBL" id="ML977609">
    <property type="protein sequence ID" value="KAF1997830.1"/>
    <property type="molecule type" value="Genomic_DNA"/>
</dbReference>
<organism evidence="2 3">
    <name type="scientific">Amniculicola lignicola CBS 123094</name>
    <dbReference type="NCBI Taxonomy" id="1392246"/>
    <lineage>
        <taxon>Eukaryota</taxon>
        <taxon>Fungi</taxon>
        <taxon>Dikarya</taxon>
        <taxon>Ascomycota</taxon>
        <taxon>Pezizomycotina</taxon>
        <taxon>Dothideomycetes</taxon>
        <taxon>Pleosporomycetidae</taxon>
        <taxon>Pleosporales</taxon>
        <taxon>Amniculicolaceae</taxon>
        <taxon>Amniculicola</taxon>
    </lineage>
</organism>
<evidence type="ECO:0000313" key="2">
    <source>
        <dbReference type="EMBL" id="KAF1997830.1"/>
    </source>
</evidence>
<dbReference type="OrthoDB" id="3661456at2759"/>
<dbReference type="PANTHER" id="PTHR38790">
    <property type="entry name" value="2EXR DOMAIN-CONTAINING PROTEIN-RELATED"/>
    <property type="match status" value="1"/>
</dbReference>
<protein>
    <recommendedName>
        <fullName evidence="1">DUF7730 domain-containing protein</fullName>
    </recommendedName>
</protein>
<proteinExistence type="predicted"/>
<dbReference type="InterPro" id="IPR056632">
    <property type="entry name" value="DUF7730"/>
</dbReference>
<accession>A0A6A5W7A3</accession>
<dbReference type="Pfam" id="PF24864">
    <property type="entry name" value="DUF7730"/>
    <property type="match status" value="1"/>
</dbReference>
<reference evidence="2" key="1">
    <citation type="journal article" date="2020" name="Stud. Mycol.">
        <title>101 Dothideomycetes genomes: a test case for predicting lifestyles and emergence of pathogens.</title>
        <authorList>
            <person name="Haridas S."/>
            <person name="Albert R."/>
            <person name="Binder M."/>
            <person name="Bloem J."/>
            <person name="Labutti K."/>
            <person name="Salamov A."/>
            <person name="Andreopoulos B."/>
            <person name="Baker S."/>
            <person name="Barry K."/>
            <person name="Bills G."/>
            <person name="Bluhm B."/>
            <person name="Cannon C."/>
            <person name="Castanera R."/>
            <person name="Culley D."/>
            <person name="Daum C."/>
            <person name="Ezra D."/>
            <person name="Gonzalez J."/>
            <person name="Henrissat B."/>
            <person name="Kuo A."/>
            <person name="Liang C."/>
            <person name="Lipzen A."/>
            <person name="Lutzoni F."/>
            <person name="Magnuson J."/>
            <person name="Mondo S."/>
            <person name="Nolan M."/>
            <person name="Ohm R."/>
            <person name="Pangilinan J."/>
            <person name="Park H.-J."/>
            <person name="Ramirez L."/>
            <person name="Alfaro M."/>
            <person name="Sun H."/>
            <person name="Tritt A."/>
            <person name="Yoshinaga Y."/>
            <person name="Zwiers L.-H."/>
            <person name="Turgeon B."/>
            <person name="Goodwin S."/>
            <person name="Spatafora J."/>
            <person name="Crous P."/>
            <person name="Grigoriev I."/>
        </authorList>
    </citation>
    <scope>NUCLEOTIDE SEQUENCE</scope>
    <source>
        <strain evidence="2">CBS 123094</strain>
    </source>
</reference>
<name>A0A6A5W7A3_9PLEO</name>
<keyword evidence="3" id="KW-1185">Reference proteome</keyword>
<feature type="domain" description="DUF7730" evidence="1">
    <location>
        <begin position="78"/>
        <end position="325"/>
    </location>
</feature>
<evidence type="ECO:0000259" key="1">
    <source>
        <dbReference type="Pfam" id="PF24864"/>
    </source>
</evidence>
<dbReference type="AlphaFoldDB" id="A0A6A5W7A3"/>
<dbReference type="Proteomes" id="UP000799779">
    <property type="component" value="Unassembled WGS sequence"/>
</dbReference>
<sequence length="346" mass="40928">MLHRDRAVQKREIHCYCPKNGQTEQCDPFHDDPRALPFPRPRQLSIYPATIPRDHKPFVWPSKSRLFRRLPMPKPASDQIQSPFFSRLPLELRRLCYVRVLCEPERTFHIYHCDGKYSYTRCREPEELDHHECWATLQDVFPGYFSGIGSYDCFGALTDAQINTSDFKRNINLNMLLACRRVYVEAVDLLYSENAFSFNSGRRLNVFLTTVLSHRFDAIRRLSINWTRHFWKGEYPFLACNSLRGGSDEIHAWDTLCSRIAKMPYLRHFCCALRVAEVLPPHAMQYYNLRPQFNGEREKELLDALKQISRPEHFEVLITWEQLPNSITKIEEFPFTILWMNKATFV</sequence>
<gene>
    <name evidence="2" type="ORF">P154DRAFT_524546</name>
</gene>
<evidence type="ECO:0000313" key="3">
    <source>
        <dbReference type="Proteomes" id="UP000799779"/>
    </source>
</evidence>